<keyword evidence="4" id="KW-1185">Reference proteome</keyword>
<dbReference type="HOGENOM" id="CLU_060077_3_1_5"/>
<dbReference type="PANTHER" id="PTHR30204:SF58">
    <property type="entry name" value="HTH-TYPE TRANSCRIPTIONAL REGULATOR YFMP"/>
    <property type="match status" value="1"/>
</dbReference>
<dbReference type="InterPro" id="IPR009061">
    <property type="entry name" value="DNA-bd_dom_put_sf"/>
</dbReference>
<dbReference type="KEGG" id="rru:Rru_A1994"/>
<accession>Q2RSV1</accession>
<proteinExistence type="predicted"/>
<keyword evidence="1" id="KW-0238">DNA-binding</keyword>
<protein>
    <submittedName>
        <fullName evidence="3">Transcriptional regulator, MerR family</fullName>
    </submittedName>
</protein>
<dbReference type="eggNOG" id="COG0789">
    <property type="taxonomic scope" value="Bacteria"/>
</dbReference>
<organism evidence="3 4">
    <name type="scientific">Rhodospirillum rubrum (strain ATCC 11170 / ATH 1.1.1 / DSM 467 / LMG 4362 / NCIMB 8255 / S1)</name>
    <dbReference type="NCBI Taxonomy" id="269796"/>
    <lineage>
        <taxon>Bacteria</taxon>
        <taxon>Pseudomonadati</taxon>
        <taxon>Pseudomonadota</taxon>
        <taxon>Alphaproteobacteria</taxon>
        <taxon>Rhodospirillales</taxon>
        <taxon>Rhodospirillaceae</taxon>
        <taxon>Rhodospirillum</taxon>
    </lineage>
</organism>
<dbReference type="Pfam" id="PF13411">
    <property type="entry name" value="MerR_1"/>
    <property type="match status" value="1"/>
</dbReference>
<dbReference type="PANTHER" id="PTHR30204">
    <property type="entry name" value="REDOX-CYCLING DRUG-SENSING TRANSCRIPTIONAL ACTIVATOR SOXR"/>
    <property type="match status" value="1"/>
</dbReference>
<dbReference type="InterPro" id="IPR000551">
    <property type="entry name" value="MerR-type_HTH_dom"/>
</dbReference>
<evidence type="ECO:0000313" key="4">
    <source>
        <dbReference type="Proteomes" id="UP000001929"/>
    </source>
</evidence>
<dbReference type="CDD" id="cd04776">
    <property type="entry name" value="HTH_GnyR"/>
    <property type="match status" value="1"/>
</dbReference>
<dbReference type="EnsemblBacteria" id="ABC22794">
    <property type="protein sequence ID" value="ABC22794"/>
    <property type="gene ID" value="Rru_A1994"/>
</dbReference>
<evidence type="ECO:0000259" key="2">
    <source>
        <dbReference type="PROSITE" id="PS50937"/>
    </source>
</evidence>
<feature type="domain" description="HTH merR-type" evidence="2">
    <location>
        <begin position="7"/>
        <end position="74"/>
    </location>
</feature>
<dbReference type="GO" id="GO:0003700">
    <property type="term" value="F:DNA-binding transcription factor activity"/>
    <property type="evidence" value="ECO:0007669"/>
    <property type="project" value="InterPro"/>
</dbReference>
<name>Q2RSV1_RHORT</name>
<dbReference type="PATRIC" id="fig|269796.9.peg.2079"/>
<sequence>MTKSRDSFSIADLAAEFSVTPRAIRFYEDKGLITPARDGMRRIYSPRDRVRLMLILRGKRLGFSLKEIQEIIDLYDAEPTGEAQLRRLITTCQTSRAALRQQMEDIRITIDEIEAVEAQCRQALLEGPRSRKAVG</sequence>
<dbReference type="STRING" id="269796.Rru_A1994"/>
<evidence type="ECO:0000256" key="1">
    <source>
        <dbReference type="ARBA" id="ARBA00023125"/>
    </source>
</evidence>
<reference evidence="3 4" key="1">
    <citation type="journal article" date="2011" name="Stand. Genomic Sci.">
        <title>Complete genome sequence of Rhodospirillum rubrum type strain (S1).</title>
        <authorList>
            <person name="Munk A.C."/>
            <person name="Copeland A."/>
            <person name="Lucas S."/>
            <person name="Lapidus A."/>
            <person name="Del Rio T.G."/>
            <person name="Barry K."/>
            <person name="Detter J.C."/>
            <person name="Hammon N."/>
            <person name="Israni S."/>
            <person name="Pitluck S."/>
            <person name="Brettin T."/>
            <person name="Bruce D."/>
            <person name="Han C."/>
            <person name="Tapia R."/>
            <person name="Gilna P."/>
            <person name="Schmutz J."/>
            <person name="Larimer F."/>
            <person name="Land M."/>
            <person name="Kyrpides N.C."/>
            <person name="Mavromatis K."/>
            <person name="Richardson P."/>
            <person name="Rohde M."/>
            <person name="Goker M."/>
            <person name="Klenk H.P."/>
            <person name="Zhang Y."/>
            <person name="Roberts G.P."/>
            <person name="Reslewic S."/>
            <person name="Schwartz D.C."/>
        </authorList>
    </citation>
    <scope>NUCLEOTIDE SEQUENCE [LARGE SCALE GENOMIC DNA]</scope>
    <source>
        <strain evidence="4">ATCC 11170 / ATH 1.1.1 / DSM 467 / LMG 4362 / NCIMB 8255 / S1</strain>
    </source>
</reference>
<dbReference type="RefSeq" id="WP_011389747.1">
    <property type="nucleotide sequence ID" value="NC_007643.1"/>
</dbReference>
<dbReference type="PROSITE" id="PS50937">
    <property type="entry name" value="HTH_MERR_2"/>
    <property type="match status" value="1"/>
</dbReference>
<dbReference type="AlphaFoldDB" id="Q2RSV1"/>
<dbReference type="Gene3D" id="1.10.1660.10">
    <property type="match status" value="1"/>
</dbReference>
<dbReference type="GO" id="GO:0003677">
    <property type="term" value="F:DNA binding"/>
    <property type="evidence" value="ECO:0007669"/>
    <property type="project" value="UniProtKB-KW"/>
</dbReference>
<dbReference type="SMART" id="SM00422">
    <property type="entry name" value="HTH_MERR"/>
    <property type="match status" value="1"/>
</dbReference>
<gene>
    <name evidence="3" type="ordered locus">Rru_A1994</name>
</gene>
<dbReference type="EMBL" id="CP000230">
    <property type="protein sequence ID" value="ABC22794.1"/>
    <property type="molecule type" value="Genomic_DNA"/>
</dbReference>
<dbReference type="SUPFAM" id="SSF46955">
    <property type="entry name" value="Putative DNA-binding domain"/>
    <property type="match status" value="1"/>
</dbReference>
<dbReference type="Proteomes" id="UP000001929">
    <property type="component" value="Chromosome"/>
</dbReference>
<evidence type="ECO:0000313" key="3">
    <source>
        <dbReference type="EMBL" id="ABC22794.1"/>
    </source>
</evidence>
<dbReference type="PhylomeDB" id="Q2RSV1"/>
<dbReference type="InterPro" id="IPR047057">
    <property type="entry name" value="MerR_fam"/>
</dbReference>